<sequence>YGPQQNADAEIARKVANHLRVPWSYVITSGQRARALLGSKLLEDYWNFADGLCAVPNHQDLIPLTTLLETGKIPSDVVVVNGQTGDFITGGHIPATFARAEVVRTSTLLEAIITKHYGLWRNLMTTKNLSVIGSRIRSQLELEPSLVDLTGAEAAALFELWEYRERQAKYIVNGQRIYDFLGLRWDLPLWDRGFVTLWRDMTLNAKYNQTLYRDWLESWDYRGVFTDISSRITAWPTFASNTLLPFALALRLTIGRSNRDRLFRYLNYFDRFSDHYKVFGFRTFARHAQILRNPASLYTKAWLEYNGIQLNSLASY</sequence>
<dbReference type="AlphaFoldDB" id="A0A382LDW0"/>
<name>A0A382LDW0_9ZZZZ</name>
<accession>A0A382LDW0</accession>
<dbReference type="EMBL" id="UINC01085613">
    <property type="protein sequence ID" value="SVC33332.1"/>
    <property type="molecule type" value="Genomic_DNA"/>
</dbReference>
<reference evidence="1" key="1">
    <citation type="submission" date="2018-05" db="EMBL/GenBank/DDBJ databases">
        <authorList>
            <person name="Lanie J.A."/>
            <person name="Ng W.-L."/>
            <person name="Kazmierczak K.M."/>
            <person name="Andrzejewski T.M."/>
            <person name="Davidsen T.M."/>
            <person name="Wayne K.J."/>
            <person name="Tettelin H."/>
            <person name="Glass J.I."/>
            <person name="Rusch D."/>
            <person name="Podicherti R."/>
            <person name="Tsui H.-C.T."/>
            <person name="Winkler M.E."/>
        </authorList>
    </citation>
    <scope>NUCLEOTIDE SEQUENCE</scope>
</reference>
<feature type="non-terminal residue" evidence="1">
    <location>
        <position position="1"/>
    </location>
</feature>
<dbReference type="SUPFAM" id="SSF52402">
    <property type="entry name" value="Adenine nucleotide alpha hydrolases-like"/>
    <property type="match status" value="1"/>
</dbReference>
<evidence type="ECO:0008006" key="2">
    <source>
        <dbReference type="Google" id="ProtNLM"/>
    </source>
</evidence>
<organism evidence="1">
    <name type="scientific">marine metagenome</name>
    <dbReference type="NCBI Taxonomy" id="408172"/>
    <lineage>
        <taxon>unclassified sequences</taxon>
        <taxon>metagenomes</taxon>
        <taxon>ecological metagenomes</taxon>
    </lineage>
</organism>
<evidence type="ECO:0000313" key="1">
    <source>
        <dbReference type="EMBL" id="SVC33332.1"/>
    </source>
</evidence>
<proteinExistence type="predicted"/>
<gene>
    <name evidence="1" type="ORF">METZ01_LOCUS286186</name>
</gene>
<protein>
    <recommendedName>
        <fullName evidence="2">Asparagine synthetase domain-containing protein</fullName>
    </recommendedName>
</protein>